<keyword evidence="2" id="KW-1185">Reference proteome</keyword>
<proteinExistence type="predicted"/>
<name>A0AAP0S3V2_LIQFO</name>
<protein>
    <submittedName>
        <fullName evidence="1">Uncharacterized protein</fullName>
    </submittedName>
</protein>
<sequence>MMVGIAIFRSFIVSSNPSSFSFVGRLLCVSRLHFHASPTAPLVLHLTILSTIVTFIPLAKRILSFVASPLTTSNSAKQRMLYPIAIATTRLYTTFSSSSQANTNFNLYDSKFDEEENQNKKEQINKSILPPPYDPFNKKPVIEEPKDPSNLQKVFHKIRTNRLMQNAVKMFAALSNVESHHRLSRRC</sequence>
<dbReference type="AlphaFoldDB" id="A0AAP0S3V2"/>
<accession>A0AAP0S3V2</accession>
<organism evidence="1 2">
    <name type="scientific">Liquidambar formosana</name>
    <name type="common">Formosan gum</name>
    <dbReference type="NCBI Taxonomy" id="63359"/>
    <lineage>
        <taxon>Eukaryota</taxon>
        <taxon>Viridiplantae</taxon>
        <taxon>Streptophyta</taxon>
        <taxon>Embryophyta</taxon>
        <taxon>Tracheophyta</taxon>
        <taxon>Spermatophyta</taxon>
        <taxon>Magnoliopsida</taxon>
        <taxon>eudicotyledons</taxon>
        <taxon>Gunneridae</taxon>
        <taxon>Pentapetalae</taxon>
        <taxon>Saxifragales</taxon>
        <taxon>Altingiaceae</taxon>
        <taxon>Liquidambar</taxon>
    </lineage>
</organism>
<reference evidence="1 2" key="1">
    <citation type="journal article" date="2024" name="Plant J.">
        <title>Genome sequences and population genomics reveal climatic adaptation and genomic divergence between two closely related sweetgum species.</title>
        <authorList>
            <person name="Xu W.Q."/>
            <person name="Ren C.Q."/>
            <person name="Zhang X.Y."/>
            <person name="Comes H.P."/>
            <person name="Liu X.H."/>
            <person name="Li Y.G."/>
            <person name="Kettle C.J."/>
            <person name="Jalonen R."/>
            <person name="Gaisberger H."/>
            <person name="Ma Y.Z."/>
            <person name="Qiu Y.X."/>
        </authorList>
    </citation>
    <scope>NUCLEOTIDE SEQUENCE [LARGE SCALE GENOMIC DNA]</scope>
    <source>
        <strain evidence="1">Hangzhou</strain>
    </source>
</reference>
<comment type="caution">
    <text evidence="1">The sequence shown here is derived from an EMBL/GenBank/DDBJ whole genome shotgun (WGS) entry which is preliminary data.</text>
</comment>
<dbReference type="Proteomes" id="UP001415857">
    <property type="component" value="Unassembled WGS sequence"/>
</dbReference>
<evidence type="ECO:0000313" key="1">
    <source>
        <dbReference type="EMBL" id="KAK9286774.1"/>
    </source>
</evidence>
<evidence type="ECO:0000313" key="2">
    <source>
        <dbReference type="Proteomes" id="UP001415857"/>
    </source>
</evidence>
<gene>
    <name evidence="1" type="ORF">L1049_015179</name>
</gene>
<dbReference type="EMBL" id="JBBPBK010000004">
    <property type="protein sequence ID" value="KAK9286774.1"/>
    <property type="molecule type" value="Genomic_DNA"/>
</dbReference>